<dbReference type="EMBL" id="HBIM01012333">
    <property type="protein sequence ID" value="CAE0412870.1"/>
    <property type="molecule type" value="Transcribed_RNA"/>
</dbReference>
<feature type="region of interest" description="Disordered" evidence="3">
    <location>
        <begin position="873"/>
        <end position="903"/>
    </location>
</feature>
<evidence type="ECO:0000256" key="2">
    <source>
        <dbReference type="ARBA" id="ARBA00008017"/>
    </source>
</evidence>
<feature type="region of interest" description="Disordered" evidence="3">
    <location>
        <begin position="442"/>
        <end position="469"/>
    </location>
</feature>
<feature type="region of interest" description="Disordered" evidence="3">
    <location>
        <begin position="1"/>
        <end position="67"/>
    </location>
</feature>
<feature type="compositionally biased region" description="Basic and acidic residues" evidence="3">
    <location>
        <begin position="406"/>
        <end position="423"/>
    </location>
</feature>
<feature type="transmembrane region" description="Helical" evidence="4">
    <location>
        <begin position="621"/>
        <end position="642"/>
    </location>
</feature>
<accession>A0A7S3P991</accession>
<feature type="region of interest" description="Disordered" evidence="3">
    <location>
        <begin position="406"/>
        <end position="426"/>
    </location>
</feature>
<comment type="similarity">
    <text evidence="2">Belongs to the MscS (TC 1.A.23) family.</text>
</comment>
<feature type="compositionally biased region" description="Polar residues" evidence="3">
    <location>
        <begin position="873"/>
        <end position="890"/>
    </location>
</feature>
<dbReference type="AlphaFoldDB" id="A0A7S3P991"/>
<sequence length="903" mass="101732">MSNRLPPMEEGEAALLRSMESSKPSLTKRTTSNASSGAASGTKPTIYDALHDPGQEAAGAKPKTKPSFARLVRKIMTEQQKVQSGEPTPGHTRSKSTLQVQNLLREIGERGGSDRGLDDVFQQEIFHPGNIEFQTKPPGTEPEPGEEEALEAEMMAELDDVEQPQDTTPLLQNDGDAIRRLKNMRQGRTFCDGAAIKAFLWGLFCHCWLLIFATLMAGLALILYYNWSNPSLDALPGSATLAWWCNFVARQIVLLEMARVIKFILLDCIILGGSFSVKIVGPFLTLLAIQAKDWPFILVAWGILDAVFLHGDDVFQNHWLHFTGWKIYSMQADSGLYILSSEPYLRMLICMIVAGAATALKRTFLAISFGRRQYSMYKPKLEKLLLDVVLLNEVASLSAQAEAMHEEISQESSQKDVKEVKKKDTGKRKTVNDVKWSSVKMTSEDINESSEHDETTGSKPRYGRSSSGGTFMKSLLDRWEEPVTVDKTEATIEDVLRFRRALAFMDQTHPFGEDFGLASTRDEAILSAEDVYRKLCKLELRNGRLPFDAIALVALQDDESYDVVKKRAIRRLFHPDKDGSLTMLAFVQSCDTLYRRLRYFVATVNNSASLDNVLENVFNSFFYFVLALLLLSLMNFNAWSLLVSMTSLLVSFSFAFGNTVSKYVQGVILIAVTRPFDLGDRIFLTSVGDVEKGFENAQNGWFVEDITLSATKLRFARTGEIAYLANNLLADMRIYNANRSPNANVVLIQMFHISILDKDNLKKFEEALRKFVEDRPRMWVELSLVVLVRIDNDMEQVFVQFVFRHRDSWQNVGRIYVHKAELLRFIQDTSKRLKIIFESPPPRRVLYYGGDLDQGAIVGEEDHRKDLLRAQNVRSNSGGFSHRPTASTGSLPPPYNQMGTATP</sequence>
<feature type="transmembrane region" description="Helical" evidence="4">
    <location>
        <begin position="344"/>
        <end position="370"/>
    </location>
</feature>
<keyword evidence="4" id="KW-0812">Transmembrane</keyword>
<evidence type="ECO:0000256" key="1">
    <source>
        <dbReference type="ARBA" id="ARBA00004141"/>
    </source>
</evidence>
<dbReference type="GO" id="GO:0005886">
    <property type="term" value="C:plasma membrane"/>
    <property type="evidence" value="ECO:0007669"/>
    <property type="project" value="TreeGrafter"/>
</dbReference>
<feature type="region of interest" description="Disordered" evidence="3">
    <location>
        <begin position="78"/>
        <end position="97"/>
    </location>
</feature>
<feature type="transmembrane region" description="Helical" evidence="4">
    <location>
        <begin position="198"/>
        <end position="225"/>
    </location>
</feature>
<feature type="transmembrane region" description="Helical" evidence="4">
    <location>
        <begin position="263"/>
        <end position="287"/>
    </location>
</feature>
<keyword evidence="4" id="KW-0472">Membrane</keyword>
<feature type="compositionally biased region" description="Low complexity" evidence="3">
    <location>
        <begin position="30"/>
        <end position="42"/>
    </location>
</feature>
<dbReference type="InterPro" id="IPR016688">
    <property type="entry name" value="MscS-like_plants/fungi"/>
</dbReference>
<dbReference type="PANTHER" id="PTHR31618:SF1">
    <property type="entry name" value="EF-HAND DOMAIN-CONTAINING PROTEIN"/>
    <property type="match status" value="1"/>
</dbReference>
<name>A0A7S3P991_9STRA</name>
<protein>
    <submittedName>
        <fullName evidence="5">Uncharacterized protein</fullName>
    </submittedName>
</protein>
<dbReference type="PANTHER" id="PTHR31618">
    <property type="entry name" value="MECHANOSENSITIVE ION CHANNEL PROTEIN 5"/>
    <property type="match status" value="1"/>
</dbReference>
<feature type="compositionally biased region" description="Polar residues" evidence="3">
    <location>
        <begin position="19"/>
        <end position="29"/>
    </location>
</feature>
<evidence type="ECO:0000313" key="5">
    <source>
        <dbReference type="EMBL" id="CAE0412870.1"/>
    </source>
</evidence>
<organism evidence="5">
    <name type="scientific">Amphora coffeiformis</name>
    <dbReference type="NCBI Taxonomy" id="265554"/>
    <lineage>
        <taxon>Eukaryota</taxon>
        <taxon>Sar</taxon>
        <taxon>Stramenopiles</taxon>
        <taxon>Ochrophyta</taxon>
        <taxon>Bacillariophyta</taxon>
        <taxon>Bacillariophyceae</taxon>
        <taxon>Bacillariophycidae</taxon>
        <taxon>Thalassiophysales</taxon>
        <taxon>Catenulaceae</taxon>
        <taxon>Amphora</taxon>
    </lineage>
</organism>
<comment type="subcellular location">
    <subcellularLocation>
        <location evidence="1">Membrane</location>
        <topology evidence="1">Multi-pass membrane protein</topology>
    </subcellularLocation>
</comment>
<proteinExistence type="inferred from homology"/>
<gene>
    <name evidence="5" type="ORF">ACOF00016_LOCUS10130</name>
</gene>
<evidence type="ECO:0000256" key="3">
    <source>
        <dbReference type="SAM" id="MobiDB-lite"/>
    </source>
</evidence>
<reference evidence="5" key="1">
    <citation type="submission" date="2021-01" db="EMBL/GenBank/DDBJ databases">
        <authorList>
            <person name="Corre E."/>
            <person name="Pelletier E."/>
            <person name="Niang G."/>
            <person name="Scheremetjew M."/>
            <person name="Finn R."/>
            <person name="Kale V."/>
            <person name="Holt S."/>
            <person name="Cochrane G."/>
            <person name="Meng A."/>
            <person name="Brown T."/>
            <person name="Cohen L."/>
        </authorList>
    </citation>
    <scope>NUCLEOTIDE SEQUENCE</scope>
    <source>
        <strain evidence="5">CCMP127</strain>
    </source>
</reference>
<keyword evidence="4" id="KW-1133">Transmembrane helix</keyword>
<evidence type="ECO:0000256" key="4">
    <source>
        <dbReference type="SAM" id="Phobius"/>
    </source>
</evidence>
<dbReference type="GO" id="GO:0008381">
    <property type="term" value="F:mechanosensitive monoatomic ion channel activity"/>
    <property type="evidence" value="ECO:0007669"/>
    <property type="project" value="TreeGrafter"/>
</dbReference>
<dbReference type="GO" id="GO:0006820">
    <property type="term" value="P:monoatomic anion transport"/>
    <property type="evidence" value="ECO:0007669"/>
    <property type="project" value="TreeGrafter"/>
</dbReference>